<keyword evidence="2" id="KW-1185">Reference proteome</keyword>
<dbReference type="Gene3D" id="3.30.200.20">
    <property type="entry name" value="Phosphorylase Kinase, domain 1"/>
    <property type="match status" value="1"/>
</dbReference>
<gene>
    <name evidence="1" type="ORF">BKA67DRAFT_680204</name>
</gene>
<evidence type="ECO:0000313" key="1">
    <source>
        <dbReference type="EMBL" id="KAH6651873.1"/>
    </source>
</evidence>
<evidence type="ECO:0000313" key="2">
    <source>
        <dbReference type="Proteomes" id="UP000758603"/>
    </source>
</evidence>
<name>A0A9P8ZWE5_9PEZI</name>
<proteinExistence type="predicted"/>
<sequence>MHLRKTENAILARLAAGQADHPGQTCAATLVENFFITSSNGCHQTIVTEVAGSSVVISKELCSEWMFPLTSSASRCRTGSAGVILRSFV</sequence>
<dbReference type="RefSeq" id="XP_045956151.1">
    <property type="nucleotide sequence ID" value="XM_046108895.1"/>
</dbReference>
<organism evidence="1 2">
    <name type="scientific">Truncatella angustata</name>
    <dbReference type="NCBI Taxonomy" id="152316"/>
    <lineage>
        <taxon>Eukaryota</taxon>
        <taxon>Fungi</taxon>
        <taxon>Dikarya</taxon>
        <taxon>Ascomycota</taxon>
        <taxon>Pezizomycotina</taxon>
        <taxon>Sordariomycetes</taxon>
        <taxon>Xylariomycetidae</taxon>
        <taxon>Amphisphaeriales</taxon>
        <taxon>Sporocadaceae</taxon>
        <taxon>Truncatella</taxon>
    </lineage>
</organism>
<accession>A0A9P8ZWE5</accession>
<dbReference type="AlphaFoldDB" id="A0A9P8ZWE5"/>
<dbReference type="GeneID" id="70137786"/>
<dbReference type="Proteomes" id="UP000758603">
    <property type="component" value="Unassembled WGS sequence"/>
</dbReference>
<comment type="caution">
    <text evidence="1">The sequence shown here is derived from an EMBL/GenBank/DDBJ whole genome shotgun (WGS) entry which is preliminary data.</text>
</comment>
<protein>
    <submittedName>
        <fullName evidence="1">Uncharacterized protein</fullName>
    </submittedName>
</protein>
<dbReference type="Gene3D" id="1.10.510.10">
    <property type="entry name" value="Transferase(Phosphotransferase) domain 1"/>
    <property type="match status" value="1"/>
</dbReference>
<reference evidence="1" key="1">
    <citation type="journal article" date="2021" name="Nat. Commun.">
        <title>Genetic determinants of endophytism in the Arabidopsis root mycobiome.</title>
        <authorList>
            <person name="Mesny F."/>
            <person name="Miyauchi S."/>
            <person name="Thiergart T."/>
            <person name="Pickel B."/>
            <person name="Atanasova L."/>
            <person name="Karlsson M."/>
            <person name="Huettel B."/>
            <person name="Barry K.W."/>
            <person name="Haridas S."/>
            <person name="Chen C."/>
            <person name="Bauer D."/>
            <person name="Andreopoulos W."/>
            <person name="Pangilinan J."/>
            <person name="LaButti K."/>
            <person name="Riley R."/>
            <person name="Lipzen A."/>
            <person name="Clum A."/>
            <person name="Drula E."/>
            <person name="Henrissat B."/>
            <person name="Kohler A."/>
            <person name="Grigoriev I.V."/>
            <person name="Martin F.M."/>
            <person name="Hacquard S."/>
        </authorList>
    </citation>
    <scope>NUCLEOTIDE SEQUENCE</scope>
    <source>
        <strain evidence="1">MPI-SDFR-AT-0073</strain>
    </source>
</reference>
<dbReference type="EMBL" id="JAGPXC010000006">
    <property type="protein sequence ID" value="KAH6651873.1"/>
    <property type="molecule type" value="Genomic_DNA"/>
</dbReference>